<dbReference type="InterPro" id="IPR003594">
    <property type="entry name" value="HATPase_dom"/>
</dbReference>
<feature type="domain" description="PAC" evidence="9">
    <location>
        <begin position="469"/>
        <end position="522"/>
    </location>
</feature>
<protein>
    <recommendedName>
        <fullName evidence="2">histidine kinase</fullName>
        <ecNumber evidence="2">2.7.13.3</ecNumber>
    </recommendedName>
</protein>
<dbReference type="InterPro" id="IPR013655">
    <property type="entry name" value="PAS_fold_3"/>
</dbReference>
<keyword evidence="6" id="KW-0175">Coiled coil</keyword>
<feature type="domain" description="Histidine kinase" evidence="7">
    <location>
        <begin position="586"/>
        <end position="817"/>
    </location>
</feature>
<dbReference type="Pfam" id="PF08448">
    <property type="entry name" value="PAS_4"/>
    <property type="match status" value="2"/>
</dbReference>
<dbReference type="Pfam" id="PF02518">
    <property type="entry name" value="HATPase_c"/>
    <property type="match status" value="1"/>
</dbReference>
<dbReference type="InterPro" id="IPR004358">
    <property type="entry name" value="Sig_transdc_His_kin-like_C"/>
</dbReference>
<dbReference type="Gene3D" id="1.10.287.130">
    <property type="match status" value="1"/>
</dbReference>
<dbReference type="InterPro" id="IPR036097">
    <property type="entry name" value="HisK_dim/P_sf"/>
</dbReference>
<dbReference type="EMBL" id="JAFMYW010000005">
    <property type="protein sequence ID" value="MBO0950359.1"/>
    <property type="molecule type" value="Genomic_DNA"/>
</dbReference>
<proteinExistence type="predicted"/>
<dbReference type="PRINTS" id="PR00344">
    <property type="entry name" value="BCTRLSENSOR"/>
</dbReference>
<dbReference type="CDD" id="cd00130">
    <property type="entry name" value="PAS"/>
    <property type="match status" value="1"/>
</dbReference>
<dbReference type="Gene3D" id="2.10.70.100">
    <property type="match status" value="1"/>
</dbReference>
<dbReference type="InterPro" id="IPR036890">
    <property type="entry name" value="HATPase_C_sf"/>
</dbReference>
<keyword evidence="5" id="KW-0418">Kinase</keyword>
<keyword evidence="4" id="KW-0808">Transferase</keyword>
<dbReference type="SUPFAM" id="SSF55874">
    <property type="entry name" value="ATPase domain of HSP90 chaperone/DNA topoisomerase II/histidine kinase"/>
    <property type="match status" value="1"/>
</dbReference>
<dbReference type="InterPro" id="IPR052162">
    <property type="entry name" value="Sensor_kinase/Photoreceptor"/>
</dbReference>
<dbReference type="Gene3D" id="3.30.450.20">
    <property type="entry name" value="PAS domain"/>
    <property type="match status" value="4"/>
</dbReference>
<reference evidence="10 11" key="1">
    <citation type="submission" date="2021-03" db="EMBL/GenBank/DDBJ databases">
        <title>Fibrella sp. HMF5405 genome sequencing and assembly.</title>
        <authorList>
            <person name="Kang H."/>
            <person name="Kim H."/>
            <person name="Bae S."/>
            <person name="Joh K."/>
        </authorList>
    </citation>
    <scope>NUCLEOTIDE SEQUENCE [LARGE SCALE GENOMIC DNA]</scope>
    <source>
        <strain evidence="10 11">HMF5405</strain>
    </source>
</reference>
<evidence type="ECO:0000259" key="7">
    <source>
        <dbReference type="PROSITE" id="PS50109"/>
    </source>
</evidence>
<dbReference type="SUPFAM" id="SSF47384">
    <property type="entry name" value="Homodimeric domain of signal transducing histidine kinase"/>
    <property type="match status" value="1"/>
</dbReference>
<sequence length="817" mass="90598">MFLLWGKDLTCFYNDALLPGLNTTGKHAALGKPGNEVWATVWDLVGPQVDKAMATGQAVWFDNQPIPFLHDSRADHPHGTFTYSPVFDDDGRIGGVLATAYPTTASPTREQHKLAQSEKQYRTLIEESPVAIAVYATRDFIIDTANNAMITVWGKTPAVIGMKLTEALPELEGQPFIKLLEDVYDTGIAYQSDEQQANLVVNGILQEYWFTFTYKPLLNDDQEVYAILNVAVDVTERVMSRRWIEKSQQQLLASFEQSPVAIAMINATDLAFTMANPFYGELVGRTPDQLVGKHLLEALPELQGQGFDKLLGEVIDTGIPYMANEVAVDLIRRGRLETIYIDLTYQPQYEIDQDVAAPVSGIVSQPEPGRVMGVLVVATDITQQVLARKRIEETEASLRGAIELAELATWSLDIQNEAFHYSPRFMDWLGFSESTKPIDEAYNPLPDDYRQRVAAAINAAIDPNSTGLYENEHPIVNRLTGQVRIIHAQAQLFRNTNGKPVRLSGTARDITEQRRLQLALEQQVKQRTEELATSNSILQATNEELAALNEEYASINEEYLAMNEDLHESNELLIQSNTNLERFAYVASHDLQEPLRKVQQFGDLLTSQYAAQLGEGVLYLERMQAAAFRMSNLIHDLLSFSRIVPRQDAVALVSLNDVINTILSDLDLLIQETGAVIEVDHLPTILGDASQLGQLFQNLISNAIKFRQTDAEGRSVAPHIQIKVQLIAATDLPVGVNPTRSSGAYYQVSIIDNGIGFDEKYTTRIFQIFQRLHGKSEYAGTGIGLAICEKVAANHGGAITATSQLGQGSTFSVYLPV</sequence>
<dbReference type="PANTHER" id="PTHR43304:SF1">
    <property type="entry name" value="PAC DOMAIN-CONTAINING PROTEIN"/>
    <property type="match status" value="1"/>
</dbReference>
<evidence type="ECO:0000313" key="10">
    <source>
        <dbReference type="EMBL" id="MBO0950359.1"/>
    </source>
</evidence>
<dbReference type="InterPro" id="IPR013656">
    <property type="entry name" value="PAS_4"/>
</dbReference>
<comment type="caution">
    <text evidence="10">The sequence shown here is derived from an EMBL/GenBank/DDBJ whole genome shotgun (WGS) entry which is preliminary data.</text>
</comment>
<evidence type="ECO:0000256" key="2">
    <source>
        <dbReference type="ARBA" id="ARBA00012438"/>
    </source>
</evidence>
<evidence type="ECO:0000256" key="4">
    <source>
        <dbReference type="ARBA" id="ARBA00022679"/>
    </source>
</evidence>
<organism evidence="10 11">
    <name type="scientific">Fibrella forsythiae</name>
    <dbReference type="NCBI Taxonomy" id="2817061"/>
    <lineage>
        <taxon>Bacteria</taxon>
        <taxon>Pseudomonadati</taxon>
        <taxon>Bacteroidota</taxon>
        <taxon>Cytophagia</taxon>
        <taxon>Cytophagales</taxon>
        <taxon>Spirosomataceae</taxon>
        <taxon>Fibrella</taxon>
    </lineage>
</organism>
<dbReference type="PROSITE" id="PS50109">
    <property type="entry name" value="HIS_KIN"/>
    <property type="match status" value="1"/>
</dbReference>
<dbReference type="SMART" id="SM00387">
    <property type="entry name" value="HATPase_c"/>
    <property type="match status" value="1"/>
</dbReference>
<dbReference type="SUPFAM" id="SSF55785">
    <property type="entry name" value="PYP-like sensor domain (PAS domain)"/>
    <property type="match status" value="3"/>
</dbReference>
<dbReference type="PROSITE" id="PS50112">
    <property type="entry name" value="PAS"/>
    <property type="match status" value="1"/>
</dbReference>
<evidence type="ECO:0000313" key="11">
    <source>
        <dbReference type="Proteomes" id="UP000664628"/>
    </source>
</evidence>
<evidence type="ECO:0000256" key="6">
    <source>
        <dbReference type="SAM" id="Coils"/>
    </source>
</evidence>
<dbReference type="EC" id="2.7.13.3" evidence="2"/>
<name>A0ABS3JK28_9BACT</name>
<dbReference type="InterPro" id="IPR001610">
    <property type="entry name" value="PAC"/>
</dbReference>
<dbReference type="RefSeq" id="WP_207330315.1">
    <property type="nucleotide sequence ID" value="NZ_JAFMYW010000005.1"/>
</dbReference>
<keyword evidence="11" id="KW-1185">Reference proteome</keyword>
<dbReference type="PANTHER" id="PTHR43304">
    <property type="entry name" value="PHYTOCHROME-LIKE PROTEIN CPH1"/>
    <property type="match status" value="1"/>
</dbReference>
<dbReference type="Gene3D" id="3.30.565.10">
    <property type="entry name" value="Histidine kinase-like ATPase, C-terminal domain"/>
    <property type="match status" value="1"/>
</dbReference>
<evidence type="ECO:0000259" key="9">
    <source>
        <dbReference type="PROSITE" id="PS50113"/>
    </source>
</evidence>
<dbReference type="PROSITE" id="PS50113">
    <property type="entry name" value="PAC"/>
    <property type="match status" value="1"/>
</dbReference>
<evidence type="ECO:0000256" key="3">
    <source>
        <dbReference type="ARBA" id="ARBA00022553"/>
    </source>
</evidence>
<dbReference type="Pfam" id="PF00512">
    <property type="entry name" value="HisKA"/>
    <property type="match status" value="1"/>
</dbReference>
<dbReference type="InterPro" id="IPR005467">
    <property type="entry name" value="His_kinase_dom"/>
</dbReference>
<dbReference type="NCBIfam" id="TIGR00229">
    <property type="entry name" value="sensory_box"/>
    <property type="match status" value="3"/>
</dbReference>
<evidence type="ECO:0000259" key="8">
    <source>
        <dbReference type="PROSITE" id="PS50112"/>
    </source>
</evidence>
<dbReference type="SMART" id="SM00388">
    <property type="entry name" value="HisKA"/>
    <property type="match status" value="1"/>
</dbReference>
<dbReference type="SMART" id="SM00086">
    <property type="entry name" value="PAC"/>
    <property type="match status" value="2"/>
</dbReference>
<dbReference type="Proteomes" id="UP000664628">
    <property type="component" value="Unassembled WGS sequence"/>
</dbReference>
<comment type="catalytic activity">
    <reaction evidence="1">
        <text>ATP + protein L-histidine = ADP + protein N-phospho-L-histidine.</text>
        <dbReference type="EC" id="2.7.13.3"/>
    </reaction>
</comment>
<feature type="coiled-coil region" evidence="6">
    <location>
        <begin position="531"/>
        <end position="565"/>
    </location>
</feature>
<evidence type="ECO:0000256" key="1">
    <source>
        <dbReference type="ARBA" id="ARBA00000085"/>
    </source>
</evidence>
<accession>A0ABS3JK28</accession>
<feature type="domain" description="PAS" evidence="8">
    <location>
        <begin position="247"/>
        <end position="318"/>
    </location>
</feature>
<gene>
    <name evidence="10" type="ORF">J2I46_17320</name>
</gene>
<evidence type="ECO:0000256" key="5">
    <source>
        <dbReference type="ARBA" id="ARBA00022777"/>
    </source>
</evidence>
<dbReference type="Pfam" id="PF08447">
    <property type="entry name" value="PAS_3"/>
    <property type="match status" value="1"/>
</dbReference>
<dbReference type="InterPro" id="IPR035965">
    <property type="entry name" value="PAS-like_dom_sf"/>
</dbReference>
<dbReference type="InterPro" id="IPR003661">
    <property type="entry name" value="HisK_dim/P_dom"/>
</dbReference>
<keyword evidence="3" id="KW-0597">Phosphoprotein</keyword>
<dbReference type="InterPro" id="IPR000014">
    <property type="entry name" value="PAS"/>
</dbReference>
<dbReference type="CDD" id="cd00082">
    <property type="entry name" value="HisKA"/>
    <property type="match status" value="1"/>
</dbReference>
<dbReference type="SMART" id="SM00091">
    <property type="entry name" value="PAS"/>
    <property type="match status" value="3"/>
</dbReference>
<dbReference type="InterPro" id="IPR000700">
    <property type="entry name" value="PAS-assoc_C"/>
</dbReference>